<dbReference type="Gene3D" id="2.120.10.30">
    <property type="entry name" value="TolB, C-terminal domain"/>
    <property type="match status" value="1"/>
</dbReference>
<accession>A0A5C4T9Y3</accession>
<dbReference type="PANTHER" id="PTHR35399">
    <property type="entry name" value="SLR8030 PROTEIN"/>
    <property type="match status" value="1"/>
</dbReference>
<sequence>MSETFRLHFSGIVVLRESGAGRPVLRHCSLPELEGCFVEKKINRRTFLSYMGTGAAALAAASAGLGVLEGAASASSPTADHLFGYKTNKVSGYFEPIEPSKEDLLLLPKGYKYDVVAAFDDVINQAGERFGQGSDYNAFFPLDGSNTRGLLVNNHEYTNIFSIGPIAEDGKWTNEQIQKDLYYQGMSVIEVYRDWDGSWKMDTGSAYARRVNGYTPFELTGPAKWTEAVGSTASATGTFANCSGGITLWKTVLSCEENFSETAERAGLPLTHYGWVVEIDPFDGTYAKKHTALGRFNHENTAMGLTADGRVVVYMGDDKKDACVYKFVSAGKYDESLGRANSALLEDGSLYVANLKSGKWVPVTYEAIAKLLANTGFKAPTGVKGTRDELLAKFRNQGDVVANCHEAALIVGGTPTDRPEDIEISPFDNTVFIAHTNNDTHGNIHGHITRIFEKDDDLGGTEFDFEIFIAGGRQSGFSSPDNLAFDSSGNLWVVTDISSSSHNKGVYKSFMNNGLFVVPSHGPAMAQAMQFASAPVESELTGPFFTPDESTLFLSIQHPGEMTTDLSKPTSLWPHRPGDSIARCGVVAISGFKLG</sequence>
<dbReference type="Pfam" id="PF05787">
    <property type="entry name" value="PhoX"/>
    <property type="match status" value="1"/>
</dbReference>
<evidence type="ECO:0000313" key="1">
    <source>
        <dbReference type="EMBL" id="TNJ65209.1"/>
    </source>
</evidence>
<dbReference type="InterPro" id="IPR008557">
    <property type="entry name" value="PhoX"/>
</dbReference>
<dbReference type="Proteomes" id="UP000307943">
    <property type="component" value="Unassembled WGS sequence"/>
</dbReference>
<dbReference type="InterPro" id="IPR011042">
    <property type="entry name" value="6-blade_b-propeller_TolB-like"/>
</dbReference>
<gene>
    <name evidence="1" type="ORF">FE784_16565</name>
</gene>
<name>A0A5C4T9Y3_9BACL</name>
<dbReference type="EMBL" id="VDCQ01000021">
    <property type="protein sequence ID" value="TNJ65209.1"/>
    <property type="molecule type" value="Genomic_DNA"/>
</dbReference>
<dbReference type="InterPro" id="IPR006311">
    <property type="entry name" value="TAT_signal"/>
</dbReference>
<dbReference type="SUPFAM" id="SSF63829">
    <property type="entry name" value="Calcium-dependent phosphotriesterase"/>
    <property type="match status" value="1"/>
</dbReference>
<dbReference type="PROSITE" id="PS51318">
    <property type="entry name" value="TAT"/>
    <property type="match status" value="1"/>
</dbReference>
<evidence type="ECO:0000313" key="2">
    <source>
        <dbReference type="Proteomes" id="UP000307943"/>
    </source>
</evidence>
<dbReference type="OrthoDB" id="9801383at2"/>
<comment type="caution">
    <text evidence="1">The sequence shown here is derived from an EMBL/GenBank/DDBJ whole genome shotgun (WGS) entry which is preliminary data.</text>
</comment>
<organism evidence="1 2">
    <name type="scientific">Paenibacillus hemerocallicola</name>
    <dbReference type="NCBI Taxonomy" id="1172614"/>
    <lineage>
        <taxon>Bacteria</taxon>
        <taxon>Bacillati</taxon>
        <taxon>Bacillota</taxon>
        <taxon>Bacilli</taxon>
        <taxon>Bacillales</taxon>
        <taxon>Paenibacillaceae</taxon>
        <taxon>Paenibacillus</taxon>
    </lineage>
</organism>
<dbReference type="AlphaFoldDB" id="A0A5C4T9Y3"/>
<keyword evidence="2" id="KW-1185">Reference proteome</keyword>
<reference evidence="1 2" key="1">
    <citation type="submission" date="2019-05" db="EMBL/GenBank/DDBJ databases">
        <title>We sequenced the genome of Paenibacillus hemerocallicola KCTC 33185 for further insight into its adaptation and study the phylogeny of Paenibacillus.</title>
        <authorList>
            <person name="Narsing Rao M.P."/>
        </authorList>
    </citation>
    <scope>NUCLEOTIDE SEQUENCE [LARGE SCALE GENOMIC DNA]</scope>
    <source>
        <strain evidence="1 2">KCTC 33185</strain>
    </source>
</reference>
<protein>
    <submittedName>
        <fullName evidence="1">DUF839 domain-containing protein</fullName>
    </submittedName>
</protein>
<dbReference type="PANTHER" id="PTHR35399:SF2">
    <property type="entry name" value="DUF839 DOMAIN-CONTAINING PROTEIN"/>
    <property type="match status" value="1"/>
</dbReference>
<proteinExistence type="predicted"/>